<keyword evidence="6" id="KW-0106">Calcium</keyword>
<feature type="binding site" evidence="5">
    <location>
        <position position="362"/>
    </location>
    <ligand>
        <name>substrate</name>
    </ligand>
</feature>
<dbReference type="InterPro" id="IPR003469">
    <property type="entry name" value="Glyco_hydro_68"/>
</dbReference>
<evidence type="ECO:0000256" key="6">
    <source>
        <dbReference type="PIRSR" id="PIRSR603469-3"/>
    </source>
</evidence>
<gene>
    <name evidence="10" type="ORF">ZBT109_2699</name>
</gene>
<organism evidence="10 11">
    <name type="scientific">Zymobacter palmae</name>
    <dbReference type="NCBI Taxonomy" id="33074"/>
    <lineage>
        <taxon>Bacteria</taxon>
        <taxon>Pseudomonadati</taxon>
        <taxon>Pseudomonadota</taxon>
        <taxon>Gammaproteobacteria</taxon>
        <taxon>Oceanospirillales</taxon>
        <taxon>Halomonadaceae</taxon>
        <taxon>Zymobacter group</taxon>
        <taxon>Zymobacter</taxon>
    </lineage>
</organism>
<evidence type="ECO:0000256" key="8">
    <source>
        <dbReference type="RuleBase" id="RU361220"/>
    </source>
</evidence>
<feature type="binding site" evidence="5">
    <location>
        <position position="51"/>
    </location>
    <ligand>
        <name>substrate</name>
    </ligand>
</feature>
<feature type="binding site" evidence="6">
    <location>
        <position position="341"/>
    </location>
    <ligand>
        <name>Ca(2+)</name>
        <dbReference type="ChEBI" id="CHEBI:29108"/>
        <label>1</label>
    </ligand>
</feature>
<dbReference type="SUPFAM" id="SSF75005">
    <property type="entry name" value="Arabinanase/levansucrase/invertase"/>
    <property type="match status" value="1"/>
</dbReference>
<evidence type="ECO:0000256" key="3">
    <source>
        <dbReference type="ARBA" id="ARBA00044516"/>
    </source>
</evidence>
<feature type="active site" description="Nucleophile" evidence="4">
    <location>
        <position position="52"/>
    </location>
</feature>
<feature type="binding site" evidence="6">
    <location>
        <position position="311"/>
    </location>
    <ligand>
        <name>Ca(2+)</name>
        <dbReference type="ChEBI" id="CHEBI:29108"/>
        <label>1</label>
    </ligand>
</feature>
<evidence type="ECO:0000256" key="7">
    <source>
        <dbReference type="PIRSR" id="PIRSR603469-4"/>
    </source>
</evidence>
<dbReference type="InterPro" id="IPR023296">
    <property type="entry name" value="Glyco_hydro_beta-prop_sf"/>
</dbReference>
<dbReference type="GO" id="GO:0046872">
    <property type="term" value="F:metal ion binding"/>
    <property type="evidence" value="ECO:0007669"/>
    <property type="project" value="UniProtKB-KW"/>
</dbReference>
<dbReference type="Pfam" id="PF02435">
    <property type="entry name" value="Glyco_hydro_68"/>
    <property type="match status" value="1"/>
</dbReference>
<evidence type="ECO:0000313" key="11">
    <source>
        <dbReference type="Proteomes" id="UP000267342"/>
    </source>
</evidence>
<dbReference type="RefSeq" id="WP_027704319.1">
    <property type="nucleotide sequence ID" value="NZ_AP018933.1"/>
</dbReference>
<feature type="binding site" evidence="5">
    <location>
        <begin position="256"/>
        <end position="257"/>
    </location>
    <ligand>
        <name>substrate</name>
    </ligand>
</feature>
<keyword evidence="11" id="KW-1185">Reference proteome</keyword>
<name>A0A348HIH2_9GAMM</name>
<evidence type="ECO:0000256" key="5">
    <source>
        <dbReference type="PIRSR" id="PIRSR603469-2"/>
    </source>
</evidence>
<protein>
    <recommendedName>
        <fullName evidence="3">levansucrase</fullName>
        <ecNumber evidence="3">2.4.1.10</ecNumber>
    </recommendedName>
</protein>
<comment type="similarity">
    <text evidence="1 8">Belongs to the glycosyl hydrolase 68 family.</text>
</comment>
<feature type="binding site" evidence="5">
    <location>
        <position position="117"/>
    </location>
    <ligand>
        <name>substrate</name>
    </ligand>
</feature>
<feature type="active site" description="Proton donor/acceptor" evidence="4">
    <location>
        <position position="344"/>
    </location>
</feature>
<accession>A0A348HIH2</accession>
<dbReference type="GO" id="GO:0009758">
    <property type="term" value="P:carbohydrate utilization"/>
    <property type="evidence" value="ECO:0007669"/>
    <property type="project" value="InterPro"/>
</dbReference>
<feature type="binding site" evidence="5">
    <location>
        <begin position="342"/>
        <end position="344"/>
    </location>
    <ligand>
        <name>substrate</name>
    </ligand>
</feature>
<keyword evidence="6" id="KW-0479">Metal-binding</keyword>
<dbReference type="EC" id="2.4.1.10" evidence="3"/>
<feature type="site" description="Transition state stabilizer" evidence="7">
    <location>
        <position position="257"/>
    </location>
</feature>
<dbReference type="AlphaFoldDB" id="A0A348HIH2"/>
<sequence length="475" mass="52694">MKHLHHHPANKARVSHWTRQQVSQIEADDAIDFPHFDPQQVKVLMPGYDVWDNWYALDENNQIADVQGFRVLVALAAPSDSFDETNLYYFYSRDGLHYQAGGKVFTTPLESGIQEWSGSTLLRNDGALQTFYTVVKESGDYSGRSHRSRQGSQGMPPAGMSAQGSQAAGPQGSSQSQMPGQGQMGAVQNDQRLATAIQDVVIAGNRLSLAEPRYHAILAVPDGQYYQTMTQASERETLFPTSSTTGSTQSNNFCFRDPHFFKDPSDGRSYLLFEANTGNAICPEGSVRREYIGSASFEPDYVPTPDELKANGCIGIAELTNEGYTAARFLPPLLTSNLVTDEIERVNMLKIKDDYYLFCIGRVSKMAMSCEALERSTFMLGFRSRSLFGPYTPLNRHGVVLRQQSFSSDMMNSSDTQSVYSYLLQPDLTVLTYAQYSTDADGNLQKNRSAGPTLSLHIKGNRSYVGEVIYNILPA</sequence>
<comment type="cofactor">
    <cofactor evidence="6">
        <name>Ca(2+)</name>
        <dbReference type="ChEBI" id="CHEBI:29108"/>
    </cofactor>
</comment>
<evidence type="ECO:0000256" key="9">
    <source>
        <dbReference type="SAM" id="MobiDB-lite"/>
    </source>
</evidence>
<proteinExistence type="inferred from homology"/>
<dbReference type="OrthoDB" id="3359526at2"/>
<evidence type="ECO:0000256" key="4">
    <source>
        <dbReference type="PIRSR" id="PIRSR603469-1"/>
    </source>
</evidence>
<dbReference type="EMBL" id="AP018933">
    <property type="protein sequence ID" value="BBG31424.1"/>
    <property type="molecule type" value="Genomic_DNA"/>
</dbReference>
<feature type="region of interest" description="Disordered" evidence="9">
    <location>
        <begin position="139"/>
        <end position="186"/>
    </location>
</feature>
<dbReference type="Gene3D" id="2.115.10.20">
    <property type="entry name" value="Glycosyl hydrolase domain, family 43"/>
    <property type="match status" value="1"/>
</dbReference>
<evidence type="ECO:0000313" key="10">
    <source>
        <dbReference type="EMBL" id="BBG31424.1"/>
    </source>
</evidence>
<dbReference type="KEGG" id="zpl:ZBT109_2699"/>
<evidence type="ECO:0000256" key="1">
    <source>
        <dbReference type="ARBA" id="ARBA00006775"/>
    </source>
</evidence>
<dbReference type="STRING" id="1123510.GCA_000620025_00049"/>
<dbReference type="Proteomes" id="UP000267342">
    <property type="component" value="Chromosome"/>
</dbReference>
<evidence type="ECO:0000256" key="2">
    <source>
        <dbReference type="ARBA" id="ARBA00044462"/>
    </source>
</evidence>
<reference evidence="10 11" key="1">
    <citation type="submission" date="2018-09" db="EMBL/GenBank/DDBJ databases">
        <title>Zymobacter palmae IAM14233 (=T109) whole genome analysis.</title>
        <authorList>
            <person name="Yanase H."/>
        </authorList>
    </citation>
    <scope>NUCLEOTIDE SEQUENCE [LARGE SCALE GENOMIC DNA]</scope>
    <source>
        <strain evidence="10 11">IAM14233</strain>
    </source>
</reference>
<dbReference type="GO" id="GO:0050053">
    <property type="term" value="F:levansucrase activity"/>
    <property type="evidence" value="ECO:0007669"/>
    <property type="project" value="UniProtKB-EC"/>
</dbReference>
<comment type="catalytic activity">
    <reaction evidence="2">
        <text>[6)-beta-D-fructofuranosyl-(2-&gt;](n) alpha-D-glucopyranoside + sucrose = [6)-beta-D-fructofuranosyl-(2-&gt;](n+1) alpha-D-glucopyranoside + D-glucose</text>
        <dbReference type="Rhea" id="RHEA:13653"/>
        <dbReference type="Rhea" id="RHEA-COMP:13093"/>
        <dbReference type="Rhea" id="RHEA-COMP:13094"/>
        <dbReference type="ChEBI" id="CHEBI:4167"/>
        <dbReference type="ChEBI" id="CHEBI:17992"/>
        <dbReference type="ChEBI" id="CHEBI:134464"/>
        <dbReference type="EC" id="2.4.1.10"/>
    </reaction>
</comment>
<feature type="compositionally biased region" description="Low complexity" evidence="9">
    <location>
        <begin position="150"/>
        <end position="186"/>
    </location>
</feature>